<gene>
    <name evidence="2" type="ORF">NCTC10684_01022</name>
</gene>
<dbReference type="AlphaFoldDB" id="A0A380WFW9"/>
<accession>A0A380WFW9</accession>
<dbReference type="EMBL" id="UFSM01000001">
    <property type="protein sequence ID" value="SUU87820.1"/>
    <property type="molecule type" value="Genomic_DNA"/>
</dbReference>
<reference evidence="2 3" key="1">
    <citation type="submission" date="2018-06" db="EMBL/GenBank/DDBJ databases">
        <authorList>
            <consortium name="Pathogen Informatics"/>
            <person name="Doyle S."/>
        </authorList>
    </citation>
    <scope>NUCLEOTIDE SEQUENCE [LARGE SCALE GENOMIC DNA]</scope>
    <source>
        <strain evidence="2 3">NCTC10684</strain>
    </source>
</reference>
<organism evidence="2 3">
    <name type="scientific">Aminobacter aminovorans</name>
    <name type="common">Chelatobacter heintzii</name>
    <dbReference type="NCBI Taxonomy" id="83263"/>
    <lineage>
        <taxon>Bacteria</taxon>
        <taxon>Pseudomonadati</taxon>
        <taxon>Pseudomonadota</taxon>
        <taxon>Alphaproteobacteria</taxon>
        <taxon>Hyphomicrobiales</taxon>
        <taxon>Phyllobacteriaceae</taxon>
        <taxon>Aminobacter</taxon>
    </lineage>
</organism>
<feature type="signal peptide" evidence="1">
    <location>
        <begin position="1"/>
        <end position="21"/>
    </location>
</feature>
<protein>
    <recommendedName>
        <fullName evidence="4">DUF2059 domain-containing protein</fullName>
    </recommendedName>
</protein>
<evidence type="ECO:0000256" key="1">
    <source>
        <dbReference type="SAM" id="SignalP"/>
    </source>
</evidence>
<evidence type="ECO:0008006" key="4">
    <source>
        <dbReference type="Google" id="ProtNLM"/>
    </source>
</evidence>
<evidence type="ECO:0000313" key="2">
    <source>
        <dbReference type="EMBL" id="SUU87820.1"/>
    </source>
</evidence>
<name>A0A380WFW9_AMIAI</name>
<dbReference type="Proteomes" id="UP000254701">
    <property type="component" value="Unassembled WGS sequence"/>
</dbReference>
<sequence length="335" mass="36071">MSRICALILAFLFTSLASAGAQEFTQRQQEIFKTTAAVDGYLTEKLHCEFWATIKDSPAYYPGVEREISAVLGPMILDGLDFHKETWASIAKSYAARTAIKTDAYVAARQKLESNPSPEIRAAILPGLQKADDIIQAAAERTSYSSGDLTLFITPELIEQVKTGLDASFFRMQLLTNPTWDSKPKEWQLNEARLRVVSALPFTFEQQDLALANGVSAKSSSYSLNLDGENFVGLASVKVAAKIDESEAVLTRIAHGSLAAMGISSPSVVTVKFRGEASAVAAGYTQTADGPVNGSVRAIRPSGRDDIVLFFAVSATSQIDADGNRGTLEMSTVVD</sequence>
<feature type="chain" id="PRO_5016821404" description="DUF2059 domain-containing protein" evidence="1">
    <location>
        <begin position="22"/>
        <end position="335"/>
    </location>
</feature>
<proteinExistence type="predicted"/>
<keyword evidence="1" id="KW-0732">Signal</keyword>
<evidence type="ECO:0000313" key="3">
    <source>
        <dbReference type="Proteomes" id="UP000254701"/>
    </source>
</evidence>